<dbReference type="SUPFAM" id="SSF50494">
    <property type="entry name" value="Trypsin-like serine proteases"/>
    <property type="match status" value="1"/>
</dbReference>
<protein>
    <submittedName>
        <fullName evidence="1">Uncharacterized protein</fullName>
    </submittedName>
</protein>
<comment type="caution">
    <text evidence="1">The sequence shown here is derived from an EMBL/GenBank/DDBJ whole genome shotgun (WGS) entry which is preliminary data.</text>
</comment>
<organism evidence="1">
    <name type="scientific">Zea mays</name>
    <name type="common">Maize</name>
    <dbReference type="NCBI Taxonomy" id="4577"/>
    <lineage>
        <taxon>Eukaryota</taxon>
        <taxon>Viridiplantae</taxon>
        <taxon>Streptophyta</taxon>
        <taxon>Embryophyta</taxon>
        <taxon>Tracheophyta</taxon>
        <taxon>Spermatophyta</taxon>
        <taxon>Magnoliopsida</taxon>
        <taxon>Liliopsida</taxon>
        <taxon>Poales</taxon>
        <taxon>Poaceae</taxon>
        <taxon>PACMAD clade</taxon>
        <taxon>Panicoideae</taxon>
        <taxon>Andropogonodae</taxon>
        <taxon>Andropogoneae</taxon>
        <taxon>Tripsacinae</taxon>
        <taxon>Zea</taxon>
    </lineage>
</organism>
<dbReference type="Gene3D" id="2.40.10.10">
    <property type="entry name" value="Trypsin-like serine proteases"/>
    <property type="match status" value="1"/>
</dbReference>
<proteinExistence type="predicted"/>
<evidence type="ECO:0000313" key="1">
    <source>
        <dbReference type="EMBL" id="PWZ24312.1"/>
    </source>
</evidence>
<gene>
    <name evidence="1" type="ORF">Zm00014a_028080</name>
</gene>
<dbReference type="InterPro" id="IPR043504">
    <property type="entry name" value="Peptidase_S1_PA_chymotrypsin"/>
</dbReference>
<dbReference type="EMBL" id="NCVQ01000006">
    <property type="protein sequence ID" value="PWZ24312.1"/>
    <property type="molecule type" value="Genomic_DNA"/>
</dbReference>
<name>A0A3L6ETC2_MAIZE</name>
<sequence length="172" mass="19614">MAVHRLQPSLSGLQCSTARSPVLLHGPRLTGARTGTRFDLIVNYQMVIFPALDIRVKNVAGTYSLEHKGENDLFAHQTRLLLFQKNGGRDFYVIEIFLFGLVESHFQENLEQNDQMFRPSWKDIFRMNQSELEAEIRKGNSRGPLIDSYDHVIGVNTTTLTRKDLISSSTDF</sequence>
<dbReference type="InterPro" id="IPR009003">
    <property type="entry name" value="Peptidase_S1_PA"/>
</dbReference>
<dbReference type="Proteomes" id="UP000251960">
    <property type="component" value="Chromosome 5"/>
</dbReference>
<dbReference type="AlphaFoldDB" id="A0A3L6ETC2"/>
<accession>A0A3L6ETC2</accession>
<reference evidence="1" key="1">
    <citation type="journal article" date="2018" name="Nat. Genet.">
        <title>Extensive intraspecific gene order and gene structural variations between Mo17 and other maize genomes.</title>
        <authorList>
            <person name="Sun S."/>
            <person name="Zhou Y."/>
            <person name="Chen J."/>
            <person name="Shi J."/>
            <person name="Zhao H."/>
            <person name="Zhao H."/>
            <person name="Song W."/>
            <person name="Zhang M."/>
            <person name="Cui Y."/>
            <person name="Dong X."/>
            <person name="Liu H."/>
            <person name="Ma X."/>
            <person name="Jiao Y."/>
            <person name="Wang B."/>
            <person name="Wei X."/>
            <person name="Stein J.C."/>
            <person name="Glaubitz J.C."/>
            <person name="Lu F."/>
            <person name="Yu G."/>
            <person name="Liang C."/>
            <person name="Fengler K."/>
            <person name="Li B."/>
            <person name="Rafalski A."/>
            <person name="Schnable P.S."/>
            <person name="Ware D.H."/>
            <person name="Buckler E.S."/>
            <person name="Lai J."/>
        </authorList>
    </citation>
    <scope>NUCLEOTIDE SEQUENCE [LARGE SCALE GENOMIC DNA]</scope>
    <source>
        <tissue evidence="1">Seedling</tissue>
    </source>
</reference>
<dbReference type="ExpressionAtlas" id="A0A3L6ETC2">
    <property type="expression patterns" value="baseline and differential"/>
</dbReference>